<evidence type="ECO:0000259" key="2">
    <source>
        <dbReference type="PROSITE" id="PS50053"/>
    </source>
</evidence>
<feature type="domain" description="Ubiquitin-like" evidence="2">
    <location>
        <begin position="39"/>
        <end position="114"/>
    </location>
</feature>
<dbReference type="GO" id="GO:0005829">
    <property type="term" value="C:cytosol"/>
    <property type="evidence" value="ECO:0007669"/>
    <property type="project" value="TreeGrafter"/>
</dbReference>
<dbReference type="InterPro" id="IPR029071">
    <property type="entry name" value="Ubiquitin-like_domsf"/>
</dbReference>
<sequence length="214" mass="23306">MDFCAIPFPTGRTVAERPGGSNGGDDVHRNEEDVSRDPLQLTVVMLSRKPFQVEAFASDSVLDLKLLVYRVLGLSADLQELIYEGQILADSDTLEECGINDGARVMLITRIRGGDTTAVVLNEEKPWKLSIWIRRGRCVVVSGHRDATVGSIKQSIENLTGLPAAHQTLTVHGQDMSDEHTLEHYGAYDRSVVFLTVNAAANISASTATVNNSQ</sequence>
<dbReference type="PANTHER" id="PTHR10621">
    <property type="entry name" value="UV EXCISION REPAIR PROTEIN RAD23"/>
    <property type="match status" value="1"/>
</dbReference>
<proteinExistence type="predicted"/>
<dbReference type="Pfam" id="PF00240">
    <property type="entry name" value="ubiquitin"/>
    <property type="match status" value="2"/>
</dbReference>
<dbReference type="PROSITE" id="PS50053">
    <property type="entry name" value="UBIQUITIN_2"/>
    <property type="match status" value="2"/>
</dbReference>
<protein>
    <submittedName>
        <fullName evidence="3">Ubiquitin C</fullName>
    </submittedName>
</protein>
<evidence type="ECO:0000256" key="1">
    <source>
        <dbReference type="SAM" id="MobiDB-lite"/>
    </source>
</evidence>
<dbReference type="GO" id="GO:0070628">
    <property type="term" value="F:proteasome binding"/>
    <property type="evidence" value="ECO:0007669"/>
    <property type="project" value="TreeGrafter"/>
</dbReference>
<evidence type="ECO:0000313" key="3">
    <source>
        <dbReference type="EMBL" id="JAP85430.1"/>
    </source>
</evidence>
<dbReference type="GO" id="GO:0031593">
    <property type="term" value="F:polyubiquitin modification-dependent protein binding"/>
    <property type="evidence" value="ECO:0007669"/>
    <property type="project" value="TreeGrafter"/>
</dbReference>
<reference evidence="3" key="1">
    <citation type="journal article" date="2016" name="Ticks Tick Borne Dis.">
        <title>De novo assembly and annotation of the salivary gland transcriptome of Rhipicephalus appendiculatus male and female ticks during blood feeding.</title>
        <authorList>
            <person name="de Castro M.H."/>
            <person name="de Klerk D."/>
            <person name="Pienaar R."/>
            <person name="Latif A.A."/>
            <person name="Rees D.J."/>
            <person name="Mans B.J."/>
        </authorList>
    </citation>
    <scope>NUCLEOTIDE SEQUENCE</scope>
    <source>
        <tissue evidence="3">Salivary glands</tissue>
    </source>
</reference>
<organism evidence="3">
    <name type="scientific">Rhipicephalus appendiculatus</name>
    <name type="common">Brown ear tick</name>
    <dbReference type="NCBI Taxonomy" id="34631"/>
    <lineage>
        <taxon>Eukaryota</taxon>
        <taxon>Metazoa</taxon>
        <taxon>Ecdysozoa</taxon>
        <taxon>Arthropoda</taxon>
        <taxon>Chelicerata</taxon>
        <taxon>Arachnida</taxon>
        <taxon>Acari</taxon>
        <taxon>Parasitiformes</taxon>
        <taxon>Ixodida</taxon>
        <taxon>Ixodoidea</taxon>
        <taxon>Ixodidae</taxon>
        <taxon>Rhipicephalinae</taxon>
        <taxon>Rhipicephalus</taxon>
        <taxon>Rhipicephalus</taxon>
    </lineage>
</organism>
<feature type="domain" description="Ubiquitin-like" evidence="2">
    <location>
        <begin position="127"/>
        <end position="202"/>
    </location>
</feature>
<dbReference type="GO" id="GO:0005654">
    <property type="term" value="C:nucleoplasm"/>
    <property type="evidence" value="ECO:0007669"/>
    <property type="project" value="TreeGrafter"/>
</dbReference>
<dbReference type="AlphaFoldDB" id="A0A131Z3V3"/>
<accession>A0A131Z3V3</accession>
<dbReference type="Gene3D" id="3.10.20.90">
    <property type="entry name" value="Phosphatidylinositol 3-kinase Catalytic Subunit, Chain A, domain 1"/>
    <property type="match status" value="2"/>
</dbReference>
<dbReference type="CDD" id="cd17039">
    <property type="entry name" value="Ubl_ubiquitin_like"/>
    <property type="match status" value="2"/>
</dbReference>
<dbReference type="PANTHER" id="PTHR10621:SF0">
    <property type="entry name" value="UV EXCISION REPAIR PROTEIN RAD23"/>
    <property type="match status" value="1"/>
</dbReference>
<dbReference type="EMBL" id="GEDV01003127">
    <property type="protein sequence ID" value="JAP85430.1"/>
    <property type="molecule type" value="Transcribed_RNA"/>
</dbReference>
<dbReference type="SMART" id="SM00213">
    <property type="entry name" value="UBQ"/>
    <property type="match status" value="2"/>
</dbReference>
<name>A0A131Z3V3_RHIAP</name>
<dbReference type="SUPFAM" id="SSF54236">
    <property type="entry name" value="Ubiquitin-like"/>
    <property type="match status" value="2"/>
</dbReference>
<dbReference type="GO" id="GO:0043161">
    <property type="term" value="P:proteasome-mediated ubiquitin-dependent protein catabolic process"/>
    <property type="evidence" value="ECO:0007669"/>
    <property type="project" value="TreeGrafter"/>
</dbReference>
<feature type="region of interest" description="Disordered" evidence="1">
    <location>
        <begin position="11"/>
        <end position="32"/>
    </location>
</feature>
<dbReference type="InterPro" id="IPR000626">
    <property type="entry name" value="Ubiquitin-like_dom"/>
</dbReference>
<dbReference type="GO" id="GO:0043130">
    <property type="term" value="F:ubiquitin binding"/>
    <property type="evidence" value="ECO:0007669"/>
    <property type="project" value="TreeGrafter"/>
</dbReference>